<dbReference type="SMART" id="SM00353">
    <property type="entry name" value="HLH"/>
    <property type="match status" value="1"/>
</dbReference>
<dbReference type="InterPro" id="IPR040238">
    <property type="entry name" value="TAL-like"/>
</dbReference>
<evidence type="ECO:0000256" key="2">
    <source>
        <dbReference type="ARBA" id="ARBA00022782"/>
    </source>
</evidence>
<name>A0A5J5D609_9PERO</name>
<keyword evidence="10" id="KW-1185">Reference proteome</keyword>
<dbReference type="FunFam" id="4.10.280.10:FF:000027">
    <property type="entry name" value="Nescient helix-loop-helix 1"/>
    <property type="match status" value="1"/>
</dbReference>
<dbReference type="PROSITE" id="PS50888">
    <property type="entry name" value="BHLH"/>
    <property type="match status" value="1"/>
</dbReference>
<evidence type="ECO:0000256" key="3">
    <source>
        <dbReference type="ARBA" id="ARBA00023015"/>
    </source>
</evidence>
<feature type="domain" description="BHLH" evidence="8">
    <location>
        <begin position="107"/>
        <end position="159"/>
    </location>
</feature>
<gene>
    <name evidence="9" type="ORF">FQN60_001260</name>
</gene>
<dbReference type="PANTHER" id="PTHR13864:SF10">
    <property type="entry name" value="HELIX-LOOP-HELIX PROTEIN 2"/>
    <property type="match status" value="1"/>
</dbReference>
<evidence type="ECO:0000256" key="4">
    <source>
        <dbReference type="ARBA" id="ARBA00023125"/>
    </source>
</evidence>
<dbReference type="Gene3D" id="4.10.280.10">
    <property type="entry name" value="Helix-loop-helix DNA-binding domain"/>
    <property type="match status" value="1"/>
</dbReference>
<feature type="region of interest" description="Disordered" evidence="7">
    <location>
        <begin position="1"/>
        <end position="34"/>
    </location>
</feature>
<keyword evidence="2" id="KW-0221">Differentiation</keyword>
<dbReference type="EMBL" id="VOFY01000011">
    <property type="protein sequence ID" value="KAA8588066.1"/>
    <property type="molecule type" value="Genomic_DNA"/>
</dbReference>
<dbReference type="GO" id="GO:0000978">
    <property type="term" value="F:RNA polymerase II cis-regulatory region sequence-specific DNA binding"/>
    <property type="evidence" value="ECO:0007669"/>
    <property type="project" value="TreeGrafter"/>
</dbReference>
<dbReference type="PANTHER" id="PTHR13864">
    <property type="entry name" value="T-CELL ACUTE LYMPHOCYTIC LEUKEMIA/STEM CELL LEUKEMIA-RELATED"/>
    <property type="match status" value="1"/>
</dbReference>
<evidence type="ECO:0000256" key="5">
    <source>
        <dbReference type="ARBA" id="ARBA00023163"/>
    </source>
</evidence>
<evidence type="ECO:0000259" key="8">
    <source>
        <dbReference type="PROSITE" id="PS50888"/>
    </source>
</evidence>
<dbReference type="GO" id="GO:0045944">
    <property type="term" value="P:positive regulation of transcription by RNA polymerase II"/>
    <property type="evidence" value="ECO:0007669"/>
    <property type="project" value="UniProtKB-ARBA"/>
</dbReference>
<keyword evidence="3" id="KW-0805">Transcription regulation</keyword>
<feature type="compositionally biased region" description="Polar residues" evidence="7">
    <location>
        <begin position="10"/>
        <end position="34"/>
    </location>
</feature>
<keyword evidence="1" id="KW-0217">Developmental protein</keyword>
<dbReference type="GO" id="GO:0030154">
    <property type="term" value="P:cell differentiation"/>
    <property type="evidence" value="ECO:0007669"/>
    <property type="project" value="UniProtKB-KW"/>
</dbReference>
<dbReference type="SUPFAM" id="SSF47459">
    <property type="entry name" value="HLH, helix-loop-helix DNA-binding domain"/>
    <property type="match status" value="1"/>
</dbReference>
<accession>A0A5J5D609</accession>
<keyword evidence="5" id="KW-0804">Transcription</keyword>
<sequence>MEENERGCKTFSSTSGFQHFNSTELHQNQDTMDLSQSEVRNLMLSPDQPESDLPWGQVDRETLLETFNVQCGSMPAKPEDGAGKACTVHVPALSREEKRRKRRATARYRSAHATRERVRVVSFNLAFVELRKLLPTLPPDKKLSKIEILRLAICYISYLNHVLDV</sequence>
<dbReference type="AlphaFoldDB" id="A0A5J5D609"/>
<reference evidence="9 10" key="1">
    <citation type="submission" date="2019-08" db="EMBL/GenBank/DDBJ databases">
        <title>A chromosome-level genome assembly, high-density linkage maps, and genome scans reveal the genomic architecture of hybrid incompatibilities underlying speciation via character displacement in darters (Percidae: Etheostominae).</title>
        <authorList>
            <person name="Moran R.L."/>
            <person name="Catchen J.M."/>
            <person name="Fuller R.C."/>
        </authorList>
    </citation>
    <scope>NUCLEOTIDE SEQUENCE [LARGE SCALE GENOMIC DNA]</scope>
    <source>
        <strain evidence="9">EspeVRDwgs_2016</strain>
        <tissue evidence="9">Muscle</tissue>
    </source>
</reference>
<comment type="caution">
    <text evidence="9">The sequence shown here is derived from an EMBL/GenBank/DDBJ whole genome shotgun (WGS) entry which is preliminary data.</text>
</comment>
<dbReference type="GO" id="GO:0000981">
    <property type="term" value="F:DNA-binding transcription factor activity, RNA polymerase II-specific"/>
    <property type="evidence" value="ECO:0007669"/>
    <property type="project" value="InterPro"/>
</dbReference>
<evidence type="ECO:0000256" key="1">
    <source>
        <dbReference type="ARBA" id="ARBA00022473"/>
    </source>
</evidence>
<evidence type="ECO:0000313" key="9">
    <source>
        <dbReference type="EMBL" id="KAA8588066.1"/>
    </source>
</evidence>
<keyword evidence="6" id="KW-0539">Nucleus</keyword>
<protein>
    <recommendedName>
        <fullName evidence="8">BHLH domain-containing protein</fullName>
    </recommendedName>
</protein>
<dbReference type="InterPro" id="IPR036638">
    <property type="entry name" value="HLH_DNA-bd_sf"/>
</dbReference>
<dbReference type="GO" id="GO:0007399">
    <property type="term" value="P:nervous system development"/>
    <property type="evidence" value="ECO:0007669"/>
    <property type="project" value="UniProtKB-ARBA"/>
</dbReference>
<dbReference type="Pfam" id="PF00010">
    <property type="entry name" value="HLH"/>
    <property type="match status" value="1"/>
</dbReference>
<evidence type="ECO:0000256" key="6">
    <source>
        <dbReference type="ARBA" id="ARBA00023242"/>
    </source>
</evidence>
<keyword evidence="4" id="KW-0238">DNA-binding</keyword>
<proteinExistence type="predicted"/>
<dbReference type="Proteomes" id="UP000327493">
    <property type="component" value="Chromosome 11"/>
</dbReference>
<dbReference type="GO" id="GO:0046983">
    <property type="term" value="F:protein dimerization activity"/>
    <property type="evidence" value="ECO:0007669"/>
    <property type="project" value="InterPro"/>
</dbReference>
<organism evidence="9 10">
    <name type="scientific">Etheostoma spectabile</name>
    <name type="common">orangethroat darter</name>
    <dbReference type="NCBI Taxonomy" id="54343"/>
    <lineage>
        <taxon>Eukaryota</taxon>
        <taxon>Metazoa</taxon>
        <taxon>Chordata</taxon>
        <taxon>Craniata</taxon>
        <taxon>Vertebrata</taxon>
        <taxon>Euteleostomi</taxon>
        <taxon>Actinopterygii</taxon>
        <taxon>Neopterygii</taxon>
        <taxon>Teleostei</taxon>
        <taxon>Neoteleostei</taxon>
        <taxon>Acanthomorphata</taxon>
        <taxon>Eupercaria</taxon>
        <taxon>Perciformes</taxon>
        <taxon>Percoidei</taxon>
        <taxon>Percidae</taxon>
        <taxon>Etheostomatinae</taxon>
        <taxon>Etheostoma</taxon>
    </lineage>
</organism>
<dbReference type="InterPro" id="IPR011598">
    <property type="entry name" value="bHLH_dom"/>
</dbReference>
<evidence type="ECO:0000256" key="7">
    <source>
        <dbReference type="SAM" id="MobiDB-lite"/>
    </source>
</evidence>
<evidence type="ECO:0000313" key="10">
    <source>
        <dbReference type="Proteomes" id="UP000327493"/>
    </source>
</evidence>